<name>A0A3M7R191_BRAPC</name>
<proteinExistence type="predicted"/>
<sequence>MPKLFGSIDSKDLNVNFNANSRPLAYSKSLSNEFELIAQVGLEKILELSSGEVVFTSQSKKSNLLIFNPQNGKTKEINGQHDIKYLFKTDNDEIIIIDSEYHVKI</sequence>
<dbReference type="EMBL" id="REGN01004551">
    <property type="protein sequence ID" value="RNA17038.1"/>
    <property type="molecule type" value="Genomic_DNA"/>
</dbReference>
<keyword evidence="2" id="KW-1185">Reference proteome</keyword>
<gene>
    <name evidence="1" type="ORF">BpHYR1_031268</name>
</gene>
<accession>A0A3M7R191</accession>
<dbReference type="OrthoDB" id="10223864at2759"/>
<reference evidence="1 2" key="1">
    <citation type="journal article" date="2018" name="Sci. Rep.">
        <title>Genomic signatures of local adaptation to the degree of environmental predictability in rotifers.</title>
        <authorList>
            <person name="Franch-Gras L."/>
            <person name="Hahn C."/>
            <person name="Garcia-Roger E.M."/>
            <person name="Carmona M.J."/>
            <person name="Serra M."/>
            <person name="Gomez A."/>
        </authorList>
    </citation>
    <scope>NUCLEOTIDE SEQUENCE [LARGE SCALE GENOMIC DNA]</scope>
    <source>
        <strain evidence="1">HYR1</strain>
    </source>
</reference>
<evidence type="ECO:0000313" key="2">
    <source>
        <dbReference type="Proteomes" id="UP000276133"/>
    </source>
</evidence>
<evidence type="ECO:0000313" key="1">
    <source>
        <dbReference type="EMBL" id="RNA17038.1"/>
    </source>
</evidence>
<dbReference type="Proteomes" id="UP000276133">
    <property type="component" value="Unassembled WGS sequence"/>
</dbReference>
<comment type="caution">
    <text evidence="1">The sequence shown here is derived from an EMBL/GenBank/DDBJ whole genome shotgun (WGS) entry which is preliminary data.</text>
</comment>
<protein>
    <submittedName>
        <fullName evidence="1">Uncharacterized protein</fullName>
    </submittedName>
</protein>
<dbReference type="AlphaFoldDB" id="A0A3M7R191"/>
<organism evidence="1 2">
    <name type="scientific">Brachionus plicatilis</name>
    <name type="common">Marine rotifer</name>
    <name type="synonym">Brachionus muelleri</name>
    <dbReference type="NCBI Taxonomy" id="10195"/>
    <lineage>
        <taxon>Eukaryota</taxon>
        <taxon>Metazoa</taxon>
        <taxon>Spiralia</taxon>
        <taxon>Gnathifera</taxon>
        <taxon>Rotifera</taxon>
        <taxon>Eurotatoria</taxon>
        <taxon>Monogononta</taxon>
        <taxon>Pseudotrocha</taxon>
        <taxon>Ploima</taxon>
        <taxon>Brachionidae</taxon>
        <taxon>Brachionus</taxon>
    </lineage>
</organism>